<dbReference type="AlphaFoldDB" id="A0A7C4TDC6"/>
<sequence>MTIFFIILSYLNIADSLFYNNFFDLSEIEYKRLFFFDSSLNKDENLRLNYTLSVLHNNPVKGYRETQRFIGDFPEMGEEVKVKLGLGLGDCGFYSLATEILSQTDNKKWCGYYCLSNGQFYEAQRIFLEGNFKELAGEIERFLKKKKSATKAMIMSAVLPGSGELYAGNKRIGFFDFLLTWGSGYLFYGAIKNKKYVDASLIFGLLFSRFYFGSISNAGRLVEIKNREDTEVWLENLRKKYFY</sequence>
<comment type="caution">
    <text evidence="1">The sequence shown here is derived from an EMBL/GenBank/DDBJ whole genome shotgun (WGS) entry which is preliminary data.</text>
</comment>
<name>A0A7C4TDC6_UNCW3</name>
<dbReference type="EMBL" id="DTGZ01000156">
    <property type="protein sequence ID" value="HGV98286.1"/>
    <property type="molecule type" value="Genomic_DNA"/>
</dbReference>
<accession>A0A7C4TDC6</accession>
<proteinExistence type="predicted"/>
<protein>
    <submittedName>
        <fullName evidence="1">Uncharacterized protein</fullName>
    </submittedName>
</protein>
<evidence type="ECO:0000313" key="1">
    <source>
        <dbReference type="EMBL" id="HGV98286.1"/>
    </source>
</evidence>
<gene>
    <name evidence="1" type="ORF">ENV60_08330</name>
</gene>
<reference evidence="1" key="1">
    <citation type="journal article" date="2020" name="mSystems">
        <title>Genome- and Community-Level Interaction Insights into Carbon Utilization and Element Cycling Functions of Hydrothermarchaeota in Hydrothermal Sediment.</title>
        <authorList>
            <person name="Zhou Z."/>
            <person name="Liu Y."/>
            <person name="Xu W."/>
            <person name="Pan J."/>
            <person name="Luo Z.H."/>
            <person name="Li M."/>
        </authorList>
    </citation>
    <scope>NUCLEOTIDE SEQUENCE [LARGE SCALE GENOMIC DNA]</scope>
    <source>
        <strain evidence="1">SpSt-774</strain>
    </source>
</reference>
<organism evidence="1">
    <name type="scientific">candidate division WOR-3 bacterium</name>
    <dbReference type="NCBI Taxonomy" id="2052148"/>
    <lineage>
        <taxon>Bacteria</taxon>
        <taxon>Bacteria division WOR-3</taxon>
    </lineage>
</organism>